<protein>
    <submittedName>
        <fullName evidence="2">Uncharacterized protein LOC110763821</fullName>
    </submittedName>
</protein>
<reference evidence="2" key="1">
    <citation type="submission" date="2025-08" db="UniProtKB">
        <authorList>
            <consortium name="RefSeq"/>
        </authorList>
    </citation>
    <scope>IDENTIFICATION</scope>
</reference>
<dbReference type="KEGG" id="pavi:110763821"/>
<evidence type="ECO:0000313" key="2">
    <source>
        <dbReference type="RefSeq" id="XP_021822388.1"/>
    </source>
</evidence>
<dbReference type="GeneID" id="110763821"/>
<evidence type="ECO:0000313" key="1">
    <source>
        <dbReference type="Proteomes" id="UP000515124"/>
    </source>
</evidence>
<dbReference type="Gramene" id="Pav_sc0001020.1_g220.1.mk:mrna">
    <property type="protein sequence ID" value="Pav_sc0001020.1_g220.1.mk:mrna"/>
    <property type="gene ID" value="Pav_sc0001020.1_g220.1.mk"/>
</dbReference>
<dbReference type="AlphaFoldDB" id="A0A6P5T5B9"/>
<dbReference type="PANTHER" id="PTHR33356">
    <property type="entry name" value="TIP41-LIKE PROTEIN"/>
    <property type="match status" value="1"/>
</dbReference>
<dbReference type="PANTHER" id="PTHR33356:SF34">
    <property type="match status" value="1"/>
</dbReference>
<dbReference type="Proteomes" id="UP000515124">
    <property type="component" value="Unplaced"/>
</dbReference>
<organism evidence="1 2">
    <name type="scientific">Prunus avium</name>
    <name type="common">Cherry</name>
    <name type="synonym">Cerasus avium</name>
    <dbReference type="NCBI Taxonomy" id="42229"/>
    <lineage>
        <taxon>Eukaryota</taxon>
        <taxon>Viridiplantae</taxon>
        <taxon>Streptophyta</taxon>
        <taxon>Embryophyta</taxon>
        <taxon>Tracheophyta</taxon>
        <taxon>Spermatophyta</taxon>
        <taxon>Magnoliopsida</taxon>
        <taxon>eudicotyledons</taxon>
        <taxon>Gunneridae</taxon>
        <taxon>Pentapetalae</taxon>
        <taxon>rosids</taxon>
        <taxon>fabids</taxon>
        <taxon>Rosales</taxon>
        <taxon>Rosaceae</taxon>
        <taxon>Amygdaloideae</taxon>
        <taxon>Amygdaleae</taxon>
        <taxon>Prunus</taxon>
    </lineage>
</organism>
<sequence length="235" mass="26518">MLKMGGFPPNLNDGERWLPSDIFLNEVASSTSELNPHHFLSMDELAQHLAALSFLRQRQCLSKPLLHIPMEPFRPPVQYNQLGSLPQRSVNLSLSHGLEEKGPSFHGYGAELHYNNQFLKPAQLQVCSFLETRKRVLNRQQNRLWTYQGSGIGSMGGFERVSGGTGVFHPRVLNTTTTTSNPQVKNKQGFRNIQQIKAIQQRKPIESVGMGMGRGRGDCYNQLRSDVGLPQEWTY</sequence>
<gene>
    <name evidence="2" type="primary">LOC110763821</name>
</gene>
<accession>A0A6P5T5B9</accession>
<proteinExistence type="predicted"/>
<keyword evidence="1" id="KW-1185">Reference proteome</keyword>
<name>A0A6P5T5B9_PRUAV</name>
<dbReference type="RefSeq" id="XP_021822388.1">
    <property type="nucleotide sequence ID" value="XM_021966696.1"/>
</dbReference>